<dbReference type="AlphaFoldDB" id="A0A3P8U6Q0"/>
<dbReference type="GO" id="GO:0005524">
    <property type="term" value="F:ATP binding"/>
    <property type="evidence" value="ECO:0007669"/>
    <property type="project" value="UniProtKB-KW"/>
</dbReference>
<protein>
    <recommendedName>
        <fullName evidence="4">Kinesin motor domain-containing protein</fullName>
    </recommendedName>
</protein>
<dbReference type="STRING" id="161767.ENSAPEP00000032471"/>
<dbReference type="GO" id="GO:0003777">
    <property type="term" value="F:microtubule motor activity"/>
    <property type="evidence" value="ECO:0007669"/>
    <property type="project" value="InterPro"/>
</dbReference>
<dbReference type="Ensembl" id="ENSAPET00000033330.1">
    <property type="protein sequence ID" value="ENSAPEP00000032471.1"/>
    <property type="gene ID" value="ENSAPEG00000023058.1"/>
</dbReference>
<keyword evidence="1" id="KW-0547">Nucleotide-binding</keyword>
<comment type="caution">
    <text evidence="3">Lacks conserved residue(s) required for the propagation of feature annotation.</text>
</comment>
<keyword evidence="6" id="KW-1185">Reference proteome</keyword>
<keyword evidence="2" id="KW-0067">ATP-binding</keyword>
<evidence type="ECO:0000256" key="3">
    <source>
        <dbReference type="PROSITE-ProRule" id="PRU00283"/>
    </source>
</evidence>
<comment type="similarity">
    <text evidence="3">Belongs to the TRAFAC class myosin-kinesin ATPase superfamily. Kinesin family.</text>
</comment>
<evidence type="ECO:0000256" key="1">
    <source>
        <dbReference type="ARBA" id="ARBA00022741"/>
    </source>
</evidence>
<sequence length="95" mass="10520">MSSVRVAVRVRPLNKREKQLSSKVVIHMKGNTTSIHKLKDSVKSFSFDFSYDSSDRGRPAFASQKRVSVFFGLSSTLQDSGFGLSARVLGSCIDF</sequence>
<dbReference type="InterPro" id="IPR001752">
    <property type="entry name" value="Kinesin_motor_dom"/>
</dbReference>
<organism evidence="5 6">
    <name type="scientific">Amphiprion percula</name>
    <name type="common">Orange clownfish</name>
    <name type="synonym">Lutjanus percula</name>
    <dbReference type="NCBI Taxonomy" id="161767"/>
    <lineage>
        <taxon>Eukaryota</taxon>
        <taxon>Metazoa</taxon>
        <taxon>Chordata</taxon>
        <taxon>Craniata</taxon>
        <taxon>Vertebrata</taxon>
        <taxon>Euteleostomi</taxon>
        <taxon>Actinopterygii</taxon>
        <taxon>Neopterygii</taxon>
        <taxon>Teleostei</taxon>
        <taxon>Neoteleostei</taxon>
        <taxon>Acanthomorphata</taxon>
        <taxon>Ovalentaria</taxon>
        <taxon>Pomacentridae</taxon>
        <taxon>Amphiprion</taxon>
    </lineage>
</organism>
<dbReference type="InterPro" id="IPR036961">
    <property type="entry name" value="Kinesin_motor_dom_sf"/>
</dbReference>
<dbReference type="SUPFAM" id="SSF52540">
    <property type="entry name" value="P-loop containing nucleoside triphosphate hydrolases"/>
    <property type="match status" value="1"/>
</dbReference>
<reference evidence="5" key="2">
    <citation type="submission" date="2025-08" db="UniProtKB">
        <authorList>
            <consortium name="Ensembl"/>
        </authorList>
    </citation>
    <scope>IDENTIFICATION</scope>
</reference>
<reference evidence="5 6" key="1">
    <citation type="submission" date="2018-03" db="EMBL/GenBank/DDBJ databases">
        <title>Finding Nemo's genes: A chromosome-scale reference assembly of the genome of the orange clownfish Amphiprion percula.</title>
        <authorList>
            <person name="Lehmann R."/>
        </authorList>
    </citation>
    <scope>NUCLEOTIDE SEQUENCE</scope>
</reference>
<reference evidence="5" key="3">
    <citation type="submission" date="2025-09" db="UniProtKB">
        <authorList>
            <consortium name="Ensembl"/>
        </authorList>
    </citation>
    <scope>IDENTIFICATION</scope>
</reference>
<dbReference type="InterPro" id="IPR027417">
    <property type="entry name" value="P-loop_NTPase"/>
</dbReference>
<dbReference type="PROSITE" id="PS50067">
    <property type="entry name" value="KINESIN_MOTOR_2"/>
    <property type="match status" value="1"/>
</dbReference>
<dbReference type="Gene3D" id="3.40.850.10">
    <property type="entry name" value="Kinesin motor domain"/>
    <property type="match status" value="1"/>
</dbReference>
<proteinExistence type="inferred from homology"/>
<evidence type="ECO:0000313" key="6">
    <source>
        <dbReference type="Proteomes" id="UP000265080"/>
    </source>
</evidence>
<evidence type="ECO:0000313" key="5">
    <source>
        <dbReference type="Ensembl" id="ENSAPEP00000032471.1"/>
    </source>
</evidence>
<dbReference type="OMA" id="RHARNPW"/>
<name>A0A3P8U6Q0_AMPPE</name>
<accession>A0A3P8U6Q0</accession>
<evidence type="ECO:0000256" key="2">
    <source>
        <dbReference type="ARBA" id="ARBA00022840"/>
    </source>
</evidence>
<feature type="domain" description="Kinesin motor" evidence="4">
    <location>
        <begin position="3"/>
        <end position="95"/>
    </location>
</feature>
<dbReference type="GO" id="GO:0007018">
    <property type="term" value="P:microtubule-based movement"/>
    <property type="evidence" value="ECO:0007669"/>
    <property type="project" value="InterPro"/>
</dbReference>
<dbReference type="Proteomes" id="UP000265080">
    <property type="component" value="Chromosome 20"/>
</dbReference>
<dbReference type="PANTHER" id="PTHR47117">
    <property type="entry name" value="STAR-RELATED LIPID TRANSFER PROTEIN 9"/>
    <property type="match status" value="1"/>
</dbReference>
<dbReference type="GO" id="GO:0008017">
    <property type="term" value="F:microtubule binding"/>
    <property type="evidence" value="ECO:0007669"/>
    <property type="project" value="InterPro"/>
</dbReference>
<evidence type="ECO:0000259" key="4">
    <source>
        <dbReference type="PROSITE" id="PS50067"/>
    </source>
</evidence>